<sequence length="233" mass="27031">MNKIPCIQCGVMILASTAEKTGGLCTPCKTGTRESLEESRQWNKNRRDQLAKAESEREPIEVLRKSGHKMQFHHYHGLEDPAYEIFRAALDTVYDKGNGKNEHIERLSKECRLVYLLWCFDGEIHNGGFDQLFTNSLGNHCLEILQDLDVIGAKKSYDLLRIALSWFPNSSPSTNRRERWTQYELFSEQQKYQTDMDRLDKEFYKDEDKLANLICDYVMHHGSAFIVESDGQL</sequence>
<keyword evidence="3" id="KW-1185">Reference proteome</keyword>
<dbReference type="eggNOG" id="ENOG5033A95">
    <property type="taxonomic scope" value="Bacteria"/>
</dbReference>
<dbReference type="AlphaFoldDB" id="A1AMJ3"/>
<evidence type="ECO:0000313" key="3">
    <source>
        <dbReference type="Proteomes" id="UP000006732"/>
    </source>
</evidence>
<accession>A1AMJ3</accession>
<dbReference type="EMBL" id="CP000482">
    <property type="protein sequence ID" value="ABK98563.1"/>
    <property type="molecule type" value="Genomic_DNA"/>
</dbReference>
<dbReference type="Pfam" id="PF14300">
    <property type="entry name" value="DMP19"/>
    <property type="match status" value="1"/>
</dbReference>
<dbReference type="STRING" id="338966.Ppro_0934"/>
<proteinExistence type="predicted"/>
<organism evidence="2 3">
    <name type="scientific">Pelobacter propionicus (strain DSM 2379 / NBRC 103807 / OttBd1)</name>
    <dbReference type="NCBI Taxonomy" id="338966"/>
    <lineage>
        <taxon>Bacteria</taxon>
        <taxon>Pseudomonadati</taxon>
        <taxon>Thermodesulfobacteriota</taxon>
        <taxon>Desulfuromonadia</taxon>
        <taxon>Desulfuromonadales</taxon>
        <taxon>Desulfuromonadaceae</taxon>
        <taxon>Pelobacter</taxon>
    </lineage>
</organism>
<evidence type="ECO:0000313" key="2">
    <source>
        <dbReference type="EMBL" id="ABK98563.1"/>
    </source>
</evidence>
<name>A1AMJ3_PELPD</name>
<reference evidence="2 3" key="1">
    <citation type="submission" date="2006-10" db="EMBL/GenBank/DDBJ databases">
        <title>Complete sequence of chromosome of Pelobacter propionicus DSM 2379.</title>
        <authorList>
            <consortium name="US DOE Joint Genome Institute"/>
            <person name="Copeland A."/>
            <person name="Lucas S."/>
            <person name="Lapidus A."/>
            <person name="Barry K."/>
            <person name="Detter J.C."/>
            <person name="Glavina del Rio T."/>
            <person name="Hammon N."/>
            <person name="Israni S."/>
            <person name="Dalin E."/>
            <person name="Tice H."/>
            <person name="Pitluck S."/>
            <person name="Saunders E."/>
            <person name="Brettin T."/>
            <person name="Bruce D."/>
            <person name="Han C."/>
            <person name="Tapia R."/>
            <person name="Schmutz J."/>
            <person name="Larimer F."/>
            <person name="Land M."/>
            <person name="Hauser L."/>
            <person name="Kyrpides N."/>
            <person name="Kim E."/>
            <person name="Lovley D."/>
            <person name="Richardson P."/>
        </authorList>
    </citation>
    <scope>NUCLEOTIDE SEQUENCE [LARGE SCALE GENOMIC DNA]</scope>
    <source>
        <strain evidence="3">DSM 2379 / NBRC 103807 / OttBd1</strain>
    </source>
</reference>
<dbReference type="HOGENOM" id="CLU_1342284_0_0_7"/>
<dbReference type="RefSeq" id="WP_011734872.1">
    <property type="nucleotide sequence ID" value="NC_008609.1"/>
</dbReference>
<dbReference type="InterPro" id="IPR025402">
    <property type="entry name" value="DMP19_C"/>
</dbReference>
<dbReference type="Gene3D" id="1.20.1420.60">
    <property type="match status" value="1"/>
</dbReference>
<evidence type="ECO:0000259" key="1">
    <source>
        <dbReference type="Pfam" id="PF14300"/>
    </source>
</evidence>
<dbReference type="KEGG" id="ppd:Ppro_0934"/>
<protein>
    <recommendedName>
        <fullName evidence="1">DNA mimic protein DMP19 C-terminal domain-containing protein</fullName>
    </recommendedName>
</protein>
<feature type="domain" description="DNA mimic protein DMP19 C-terminal" evidence="1">
    <location>
        <begin position="105"/>
        <end position="221"/>
    </location>
</feature>
<dbReference type="Proteomes" id="UP000006732">
    <property type="component" value="Chromosome"/>
</dbReference>
<gene>
    <name evidence="2" type="ordered locus">Ppro_0934</name>
</gene>